<keyword evidence="8 11" id="KW-1133">Transmembrane helix</keyword>
<keyword evidence="7 14" id="KW-0067">ATP-binding</keyword>
<name>A0A3M8WL61_9ACTN</name>
<dbReference type="PROSITE" id="PS50929">
    <property type="entry name" value="ABC_TM1F"/>
    <property type="match status" value="1"/>
</dbReference>
<gene>
    <name evidence="14" type="ORF">EEJ42_09695</name>
</gene>
<keyword evidence="9 11" id="KW-0472">Membrane</keyword>
<dbReference type="SUPFAM" id="SSF52540">
    <property type="entry name" value="P-loop containing nucleoside triphosphate hydrolases"/>
    <property type="match status" value="1"/>
</dbReference>
<feature type="transmembrane region" description="Helical" evidence="11">
    <location>
        <begin position="69"/>
        <end position="96"/>
    </location>
</feature>
<dbReference type="FunFam" id="3.40.50.300:FF:000221">
    <property type="entry name" value="Multidrug ABC transporter ATP-binding protein"/>
    <property type="match status" value="1"/>
</dbReference>
<keyword evidence="6" id="KW-0547">Nucleotide-binding</keyword>
<dbReference type="CDD" id="cd18550">
    <property type="entry name" value="ABC_6TM_exporter_like"/>
    <property type="match status" value="1"/>
</dbReference>
<dbReference type="PROSITE" id="PS50893">
    <property type="entry name" value="ABC_TRANSPORTER_2"/>
    <property type="match status" value="1"/>
</dbReference>
<dbReference type="GO" id="GO:0016887">
    <property type="term" value="F:ATP hydrolysis activity"/>
    <property type="evidence" value="ECO:0007669"/>
    <property type="project" value="InterPro"/>
</dbReference>
<evidence type="ECO:0000256" key="1">
    <source>
        <dbReference type="ARBA" id="ARBA00004429"/>
    </source>
</evidence>
<evidence type="ECO:0000256" key="10">
    <source>
        <dbReference type="ARBA" id="ARBA00023455"/>
    </source>
</evidence>
<dbReference type="RefSeq" id="WP_123099558.1">
    <property type="nucleotide sequence ID" value="NZ_RIBZ01000123.1"/>
</dbReference>
<evidence type="ECO:0000256" key="11">
    <source>
        <dbReference type="SAM" id="Phobius"/>
    </source>
</evidence>
<dbReference type="Gene3D" id="3.40.50.300">
    <property type="entry name" value="P-loop containing nucleotide triphosphate hydrolases"/>
    <property type="match status" value="1"/>
</dbReference>
<dbReference type="GO" id="GO:0005886">
    <property type="term" value="C:plasma membrane"/>
    <property type="evidence" value="ECO:0007669"/>
    <property type="project" value="UniProtKB-SubCell"/>
</dbReference>
<evidence type="ECO:0000313" key="15">
    <source>
        <dbReference type="Proteomes" id="UP000275401"/>
    </source>
</evidence>
<feature type="transmembrane region" description="Helical" evidence="11">
    <location>
        <begin position="35"/>
        <end position="57"/>
    </location>
</feature>
<keyword evidence="5 11" id="KW-0812">Transmembrane</keyword>
<dbReference type="InterPro" id="IPR003439">
    <property type="entry name" value="ABC_transporter-like_ATP-bd"/>
</dbReference>
<dbReference type="PROSITE" id="PS00211">
    <property type="entry name" value="ABC_TRANSPORTER_1"/>
    <property type="match status" value="1"/>
</dbReference>
<keyword evidence="4" id="KW-0997">Cell inner membrane</keyword>
<evidence type="ECO:0000256" key="8">
    <source>
        <dbReference type="ARBA" id="ARBA00022989"/>
    </source>
</evidence>
<dbReference type="InterPro" id="IPR039421">
    <property type="entry name" value="Type_1_exporter"/>
</dbReference>
<evidence type="ECO:0000256" key="2">
    <source>
        <dbReference type="ARBA" id="ARBA00022448"/>
    </source>
</evidence>
<dbReference type="InterPro" id="IPR011527">
    <property type="entry name" value="ABC1_TM_dom"/>
</dbReference>
<evidence type="ECO:0000256" key="9">
    <source>
        <dbReference type="ARBA" id="ARBA00023136"/>
    </source>
</evidence>
<protein>
    <submittedName>
        <fullName evidence="14">ABC transporter ATP-binding protein</fullName>
    </submittedName>
</protein>
<evidence type="ECO:0000313" key="14">
    <source>
        <dbReference type="EMBL" id="RNG30686.1"/>
    </source>
</evidence>
<dbReference type="InterPro" id="IPR017871">
    <property type="entry name" value="ABC_transporter-like_CS"/>
</dbReference>
<dbReference type="PANTHER" id="PTHR43394:SF1">
    <property type="entry name" value="ATP-BINDING CASSETTE SUB-FAMILY B MEMBER 10, MITOCHONDRIAL"/>
    <property type="match status" value="1"/>
</dbReference>
<dbReference type="SMART" id="SM00382">
    <property type="entry name" value="AAA"/>
    <property type="match status" value="1"/>
</dbReference>
<comment type="subcellular location">
    <subcellularLocation>
        <location evidence="1">Cell inner membrane</location>
        <topology evidence="1">Multi-pass membrane protein</topology>
    </subcellularLocation>
</comment>
<keyword evidence="15" id="KW-1185">Reference proteome</keyword>
<proteinExistence type="inferred from homology"/>
<feature type="domain" description="ABC transporter" evidence="12">
    <location>
        <begin position="356"/>
        <end position="596"/>
    </location>
</feature>
<keyword evidence="3" id="KW-1003">Cell membrane</keyword>
<dbReference type="EMBL" id="RIBZ01000123">
    <property type="protein sequence ID" value="RNG30686.1"/>
    <property type="molecule type" value="Genomic_DNA"/>
</dbReference>
<feature type="domain" description="ABC transmembrane type-1" evidence="13">
    <location>
        <begin position="36"/>
        <end position="322"/>
    </location>
</feature>
<evidence type="ECO:0000259" key="12">
    <source>
        <dbReference type="PROSITE" id="PS50893"/>
    </source>
</evidence>
<dbReference type="GO" id="GO:0005524">
    <property type="term" value="F:ATP binding"/>
    <property type="evidence" value="ECO:0007669"/>
    <property type="project" value="UniProtKB-KW"/>
</dbReference>
<evidence type="ECO:0000256" key="7">
    <source>
        <dbReference type="ARBA" id="ARBA00022840"/>
    </source>
</evidence>
<dbReference type="AlphaFoldDB" id="A0A3M8WL61"/>
<evidence type="ECO:0000256" key="3">
    <source>
        <dbReference type="ARBA" id="ARBA00022475"/>
    </source>
</evidence>
<dbReference type="InterPro" id="IPR036640">
    <property type="entry name" value="ABC1_TM_sf"/>
</dbReference>
<feature type="transmembrane region" description="Helical" evidence="11">
    <location>
        <begin position="161"/>
        <end position="187"/>
    </location>
</feature>
<feature type="transmembrane region" description="Helical" evidence="11">
    <location>
        <begin position="275"/>
        <end position="300"/>
    </location>
</feature>
<dbReference type="Proteomes" id="UP000275401">
    <property type="component" value="Unassembled WGS sequence"/>
</dbReference>
<comment type="similarity">
    <text evidence="10">Belongs to the ABC transporter superfamily. Siderophore-Fe(3+) uptake transporter (SIUT) (TC 3.A.1.21) family.</text>
</comment>
<reference evidence="14 15" key="1">
    <citation type="submission" date="2018-11" db="EMBL/GenBank/DDBJ databases">
        <title>The Potential of Streptomyces as Biocontrol Agents against the Tomato grey mould, Botrytis cinerea (Gray mold) Frontiers in Microbiology.</title>
        <authorList>
            <person name="Li D."/>
        </authorList>
    </citation>
    <scope>NUCLEOTIDE SEQUENCE [LARGE SCALE GENOMIC DNA]</scope>
    <source>
        <strain evidence="14 15">NEAU-LD23</strain>
    </source>
</reference>
<comment type="caution">
    <text evidence="14">The sequence shown here is derived from an EMBL/GenBank/DDBJ whole genome shotgun (WGS) entry which is preliminary data.</text>
</comment>
<dbReference type="Pfam" id="PF00005">
    <property type="entry name" value="ABC_tran"/>
    <property type="match status" value="1"/>
</dbReference>
<sequence length="607" mass="65474">MHHDTPPWTPATPDPERPAQVRRILRLFRPYRGRLALVGLLVAASALVSVASPFLLREILDDAIPGRRTGLLTLLALGMIAAAVVNSVFGVLQTLISTTVGQRVMHDLRAAVYDRLQRMPLAFFTRTRTGEVQSRIANDIGGMQATVTSTATSLVSNLTSVVATVVAMLALDWRLTVVSLLLLPLFVWISRRVGNERKKITSQRQKQMAAMSAMVTESLSVSGILLGRTMGRSDSLTQEFTRESERLVGLEVRASMAGRWRMSTIGVVMAAMPAVIYWAAGIALQAGGPAVSIGTLVAFVSLQQGLFRPTVSLLSTGVDMQTSLALFARIFEYLDLPIDITEPARPVRLETVRGEVRFDGVDFDYDAAEDPAPPQGTLRDIDLTIPAGGSLAVVGSTGSGKTTLSYLVPRLYDVTGGRVLIDGVDVRDLDFDSLARAVGVVSQETYLFHASIADNLRFAKPDATDAEIVAAAEAAQIHDHIDALPEGYDTLVGERGYRFSGGEKQRLAIARTILRDPPVLILDEATSALDTRTEQAVQKAIDGLTAGRTTITIAHRLSTVRDADRIVVLDGGRIAEQGTHEELLALDGRYAALVRRDAQLSPVVPAA</sequence>
<evidence type="ECO:0000256" key="5">
    <source>
        <dbReference type="ARBA" id="ARBA00022692"/>
    </source>
</evidence>
<dbReference type="GO" id="GO:0015421">
    <property type="term" value="F:ABC-type oligopeptide transporter activity"/>
    <property type="evidence" value="ECO:0007669"/>
    <property type="project" value="TreeGrafter"/>
</dbReference>
<dbReference type="SUPFAM" id="SSF90123">
    <property type="entry name" value="ABC transporter transmembrane region"/>
    <property type="match status" value="1"/>
</dbReference>
<keyword evidence="2" id="KW-0813">Transport</keyword>
<organism evidence="14 15">
    <name type="scientific">Streptomyces botrytidirepellens</name>
    <dbReference type="NCBI Taxonomy" id="2486417"/>
    <lineage>
        <taxon>Bacteria</taxon>
        <taxon>Bacillati</taxon>
        <taxon>Actinomycetota</taxon>
        <taxon>Actinomycetes</taxon>
        <taxon>Kitasatosporales</taxon>
        <taxon>Streptomycetaceae</taxon>
        <taxon>Streptomyces</taxon>
    </lineage>
</organism>
<dbReference type="Gene3D" id="1.20.1560.10">
    <property type="entry name" value="ABC transporter type 1, transmembrane domain"/>
    <property type="match status" value="1"/>
</dbReference>
<evidence type="ECO:0000259" key="13">
    <source>
        <dbReference type="PROSITE" id="PS50929"/>
    </source>
</evidence>
<accession>A0A3M8WL61</accession>
<evidence type="ECO:0000256" key="4">
    <source>
        <dbReference type="ARBA" id="ARBA00022519"/>
    </source>
</evidence>
<dbReference type="InterPro" id="IPR003593">
    <property type="entry name" value="AAA+_ATPase"/>
</dbReference>
<dbReference type="InterPro" id="IPR027417">
    <property type="entry name" value="P-loop_NTPase"/>
</dbReference>
<dbReference type="PANTHER" id="PTHR43394">
    <property type="entry name" value="ATP-DEPENDENT PERMEASE MDL1, MITOCHONDRIAL"/>
    <property type="match status" value="1"/>
</dbReference>
<dbReference type="Pfam" id="PF00664">
    <property type="entry name" value="ABC_membrane"/>
    <property type="match status" value="1"/>
</dbReference>
<evidence type="ECO:0000256" key="6">
    <source>
        <dbReference type="ARBA" id="ARBA00022741"/>
    </source>
</evidence>